<dbReference type="AlphaFoldDB" id="A0A1H7H2C2"/>
<dbReference type="Gene3D" id="3.30.70.120">
    <property type="match status" value="1"/>
</dbReference>
<reference evidence="1 2" key="1">
    <citation type="submission" date="2016-10" db="EMBL/GenBank/DDBJ databases">
        <authorList>
            <person name="de Groot N.N."/>
        </authorList>
    </citation>
    <scope>NUCLEOTIDE SEQUENCE [LARGE SCALE GENOMIC DNA]</scope>
    <source>
        <strain evidence="1 2">Nv1</strain>
    </source>
</reference>
<organism evidence="1 2">
    <name type="scientific">Nitrosovibrio tenuis</name>
    <dbReference type="NCBI Taxonomy" id="1233"/>
    <lineage>
        <taxon>Bacteria</taxon>
        <taxon>Pseudomonadati</taxon>
        <taxon>Pseudomonadota</taxon>
        <taxon>Betaproteobacteria</taxon>
        <taxon>Nitrosomonadales</taxon>
        <taxon>Nitrosomonadaceae</taxon>
        <taxon>Nitrosovibrio</taxon>
    </lineage>
</organism>
<dbReference type="EMBL" id="FOBH01000001">
    <property type="protein sequence ID" value="SEK44434.1"/>
    <property type="molecule type" value="Genomic_DNA"/>
</dbReference>
<dbReference type="Proteomes" id="UP000198620">
    <property type="component" value="Unassembled WGS sequence"/>
</dbReference>
<dbReference type="STRING" id="1233.SAMN05216387_101452"/>
<dbReference type="SUPFAM" id="SSF54913">
    <property type="entry name" value="GlnB-like"/>
    <property type="match status" value="1"/>
</dbReference>
<sequence>MNSTIAMKRMEIVIDEEKLEELIALLREIGVRGYTFIKSAGGLGSRGSRRPDDIFFEETNALLILACLEPTAQKVINALRPKLKDFGGMCLISDCSWVEGPAASY</sequence>
<dbReference type="GO" id="GO:0030234">
    <property type="term" value="F:enzyme regulator activity"/>
    <property type="evidence" value="ECO:0007669"/>
    <property type="project" value="InterPro"/>
</dbReference>
<dbReference type="Pfam" id="PF00543">
    <property type="entry name" value="P-II"/>
    <property type="match status" value="1"/>
</dbReference>
<name>A0A1H7H2C2_9PROT</name>
<accession>A0A1H7H2C2</accession>
<dbReference type="InterPro" id="IPR011322">
    <property type="entry name" value="N-reg_PII-like_a/b"/>
</dbReference>
<dbReference type="OrthoDB" id="281081at2"/>
<evidence type="ECO:0000313" key="2">
    <source>
        <dbReference type="Proteomes" id="UP000198620"/>
    </source>
</evidence>
<dbReference type="RefSeq" id="WP_090826612.1">
    <property type="nucleotide sequence ID" value="NZ_FOBH01000001.1"/>
</dbReference>
<dbReference type="InterPro" id="IPR015867">
    <property type="entry name" value="N-reg_PII/ATP_PRibTrfase_C"/>
</dbReference>
<dbReference type="GO" id="GO:0006808">
    <property type="term" value="P:regulation of nitrogen utilization"/>
    <property type="evidence" value="ECO:0007669"/>
    <property type="project" value="InterPro"/>
</dbReference>
<gene>
    <name evidence="1" type="ORF">SAMN05216387_101452</name>
</gene>
<evidence type="ECO:0000313" key="1">
    <source>
        <dbReference type="EMBL" id="SEK44434.1"/>
    </source>
</evidence>
<protein>
    <submittedName>
        <fullName evidence="1">Nitrogen regulatory protein P-II family</fullName>
    </submittedName>
</protein>
<keyword evidence="2" id="KW-1185">Reference proteome</keyword>
<proteinExistence type="predicted"/>
<dbReference type="InterPro" id="IPR002187">
    <property type="entry name" value="N-reg_PII"/>
</dbReference>